<dbReference type="InterPro" id="IPR050295">
    <property type="entry name" value="Plant_2OG-oxidoreductases"/>
</dbReference>
<evidence type="ECO:0000256" key="2">
    <source>
        <dbReference type="ARBA" id="ARBA00022723"/>
    </source>
</evidence>
<reference evidence="7 8" key="1">
    <citation type="submission" date="2020-05" db="EMBL/GenBank/DDBJ databases">
        <title>WGS assembly of Panicum virgatum.</title>
        <authorList>
            <person name="Lovell J.T."/>
            <person name="Jenkins J."/>
            <person name="Shu S."/>
            <person name="Juenger T.E."/>
            <person name="Schmutz J."/>
        </authorList>
    </citation>
    <scope>NUCLEOTIDE SEQUENCE [LARGE SCALE GENOMIC DNA]</scope>
    <source>
        <strain evidence="8">cv. AP13</strain>
    </source>
</reference>
<evidence type="ECO:0000256" key="4">
    <source>
        <dbReference type="ARBA" id="ARBA00023004"/>
    </source>
</evidence>
<dbReference type="Proteomes" id="UP000823388">
    <property type="component" value="Chromosome 5N"/>
</dbReference>
<dbReference type="GO" id="GO:0046872">
    <property type="term" value="F:metal ion binding"/>
    <property type="evidence" value="ECO:0007669"/>
    <property type="project" value="UniProtKB-KW"/>
</dbReference>
<sequence>MFYIIHPSHRAIAGCTDYYLLSQVGRPVMADTSSKPRNLGASLPVPNVQDLAARPACLDHHVLHRYLRDDDDAPAALSPSSTNYAAALAAASSSVPVVDLARLLDPAHADDEAARLRAACEDWGFFHVVNHGVPDEVIHDVKEVIKAFFQLPLADRQALAQGPAGVEGYGQAFVVSEDQKLDWADMLFLYTQPPEYRSLNLWPSRPATFRDSLHRYSLAVQRVATHLLAAMARNLGLLDHQDTAAGNGNQNQMTAIAAAQAVRINYYPPCPQAHDRVLGLSPHSDAVGLTLLLQVSPVPGLQIRRGGAWIPVVPLPGALVANVGDVIEVLTNGRYKSIEHRAVVNATQERVSVAAFHSARFDAGTYGPIQEIMRPGEAPLYRTIAVEDYVKLVLSNKLQGKSSAIDAMKINY</sequence>
<organism evidence="7 8">
    <name type="scientific">Panicum virgatum</name>
    <name type="common">Blackwell switchgrass</name>
    <dbReference type="NCBI Taxonomy" id="38727"/>
    <lineage>
        <taxon>Eukaryota</taxon>
        <taxon>Viridiplantae</taxon>
        <taxon>Streptophyta</taxon>
        <taxon>Embryophyta</taxon>
        <taxon>Tracheophyta</taxon>
        <taxon>Spermatophyta</taxon>
        <taxon>Magnoliopsida</taxon>
        <taxon>Liliopsida</taxon>
        <taxon>Poales</taxon>
        <taxon>Poaceae</taxon>
        <taxon>PACMAD clade</taxon>
        <taxon>Panicoideae</taxon>
        <taxon>Panicodae</taxon>
        <taxon>Paniceae</taxon>
        <taxon>Panicinae</taxon>
        <taxon>Panicum</taxon>
        <taxon>Panicum sect. Hiantes</taxon>
    </lineage>
</organism>
<feature type="domain" description="Fe2OG dioxygenase" evidence="6">
    <location>
        <begin position="258"/>
        <end position="359"/>
    </location>
</feature>
<keyword evidence="2 5" id="KW-0479">Metal-binding</keyword>
<protein>
    <recommendedName>
        <fullName evidence="6">Fe2OG dioxygenase domain-containing protein</fullName>
    </recommendedName>
</protein>
<evidence type="ECO:0000313" key="7">
    <source>
        <dbReference type="EMBL" id="KAG2587264.1"/>
    </source>
</evidence>
<dbReference type="SUPFAM" id="SSF51197">
    <property type="entry name" value="Clavaminate synthase-like"/>
    <property type="match status" value="1"/>
</dbReference>
<evidence type="ECO:0000256" key="1">
    <source>
        <dbReference type="ARBA" id="ARBA00008056"/>
    </source>
</evidence>
<proteinExistence type="inferred from homology"/>
<dbReference type="Pfam" id="PF03171">
    <property type="entry name" value="2OG-FeII_Oxy"/>
    <property type="match status" value="1"/>
</dbReference>
<dbReference type="InterPro" id="IPR044861">
    <property type="entry name" value="IPNS-like_FE2OG_OXY"/>
</dbReference>
<gene>
    <name evidence="7" type="ORF">PVAP13_5NG130300</name>
</gene>
<keyword evidence="3 5" id="KW-0560">Oxidoreductase</keyword>
<dbReference type="InterPro" id="IPR026992">
    <property type="entry name" value="DIOX_N"/>
</dbReference>
<evidence type="ECO:0000256" key="3">
    <source>
        <dbReference type="ARBA" id="ARBA00023002"/>
    </source>
</evidence>
<keyword evidence="4 5" id="KW-0408">Iron</keyword>
<dbReference type="GO" id="GO:0016491">
    <property type="term" value="F:oxidoreductase activity"/>
    <property type="evidence" value="ECO:0007669"/>
    <property type="project" value="UniProtKB-KW"/>
</dbReference>
<evidence type="ECO:0000259" key="6">
    <source>
        <dbReference type="PROSITE" id="PS51471"/>
    </source>
</evidence>
<dbReference type="PRINTS" id="PR00682">
    <property type="entry name" value="IPNSYNTHASE"/>
</dbReference>
<comment type="similarity">
    <text evidence="1 5">Belongs to the iron/ascorbate-dependent oxidoreductase family.</text>
</comment>
<dbReference type="PROSITE" id="PS51471">
    <property type="entry name" value="FE2OG_OXY"/>
    <property type="match status" value="1"/>
</dbReference>
<evidence type="ECO:0000313" key="8">
    <source>
        <dbReference type="Proteomes" id="UP000823388"/>
    </source>
</evidence>
<dbReference type="EMBL" id="CM029046">
    <property type="protein sequence ID" value="KAG2587264.1"/>
    <property type="molecule type" value="Genomic_DNA"/>
</dbReference>
<dbReference type="Pfam" id="PF14226">
    <property type="entry name" value="DIOX_N"/>
    <property type="match status" value="1"/>
</dbReference>
<dbReference type="Gene3D" id="2.60.120.330">
    <property type="entry name" value="B-lactam Antibiotic, Isopenicillin N Synthase, Chain"/>
    <property type="match status" value="1"/>
</dbReference>
<dbReference type="AlphaFoldDB" id="A0A8T0RPA5"/>
<comment type="caution">
    <text evidence="7">The sequence shown here is derived from an EMBL/GenBank/DDBJ whole genome shotgun (WGS) entry which is preliminary data.</text>
</comment>
<dbReference type="InterPro" id="IPR027443">
    <property type="entry name" value="IPNS-like_sf"/>
</dbReference>
<dbReference type="PANTHER" id="PTHR47991">
    <property type="entry name" value="OXOGLUTARATE/IRON-DEPENDENT DIOXYGENASE"/>
    <property type="match status" value="1"/>
</dbReference>
<dbReference type="FunFam" id="2.60.120.330:FF:000079">
    <property type="entry name" value="Protein SRG1"/>
    <property type="match status" value="1"/>
</dbReference>
<name>A0A8T0RPA5_PANVG</name>
<evidence type="ECO:0000256" key="5">
    <source>
        <dbReference type="RuleBase" id="RU003682"/>
    </source>
</evidence>
<keyword evidence="8" id="KW-1185">Reference proteome</keyword>
<accession>A0A8T0RPA5</accession>
<dbReference type="InterPro" id="IPR005123">
    <property type="entry name" value="Oxoglu/Fe-dep_dioxygenase_dom"/>
</dbReference>